<dbReference type="GO" id="GO:0008887">
    <property type="term" value="F:glycerate kinase activity"/>
    <property type="evidence" value="ECO:0007669"/>
    <property type="project" value="UniProtKB-EC"/>
</dbReference>
<proteinExistence type="predicted"/>
<protein>
    <submittedName>
        <fullName evidence="1">Glycerate 3-kinase</fullName>
        <ecNumber evidence="1">2.7.1.31</ecNumber>
    </submittedName>
</protein>
<accession>A0A645FR68</accession>
<dbReference type="AlphaFoldDB" id="A0A645FR68"/>
<keyword evidence="1" id="KW-0418">Kinase</keyword>
<dbReference type="EC" id="2.7.1.31" evidence="1"/>
<dbReference type="SUPFAM" id="SSF110738">
    <property type="entry name" value="Glycerate kinase I"/>
    <property type="match status" value="1"/>
</dbReference>
<dbReference type="InterPro" id="IPR036129">
    <property type="entry name" value="Glycerate_kinase_sf"/>
</dbReference>
<sequence>MAKALGARFLDVFGKELPQGGGALAQLAQIDLTNMEPKLAEAEIMVACDVDNPLCGPRGATAVYGPQKGATPDMVAELDKALATYAKTAEKATGKDMANYPGAGAAGGLGAGLLFFTNAELRPGVEIVLEAAGFEAMVATANLLITGEGRTDFQTAFGKAPVGAAKVAKQYNVPVVCIAGGLGDGADDVLCQGIDGLASTVPHPMSLEECMQAGDQIVEDATARVCRLIKVGMSMK</sequence>
<dbReference type="EMBL" id="VSSQ01061315">
    <property type="protein sequence ID" value="MPN14673.1"/>
    <property type="molecule type" value="Genomic_DNA"/>
</dbReference>
<reference evidence="1" key="1">
    <citation type="submission" date="2019-08" db="EMBL/GenBank/DDBJ databases">
        <authorList>
            <person name="Kucharzyk K."/>
            <person name="Murdoch R.W."/>
            <person name="Higgins S."/>
            <person name="Loffler F."/>
        </authorList>
    </citation>
    <scope>NUCLEOTIDE SEQUENCE</scope>
</reference>
<organism evidence="1">
    <name type="scientific">bioreactor metagenome</name>
    <dbReference type="NCBI Taxonomy" id="1076179"/>
    <lineage>
        <taxon>unclassified sequences</taxon>
        <taxon>metagenomes</taxon>
        <taxon>ecological metagenomes</taxon>
    </lineage>
</organism>
<keyword evidence="1" id="KW-0808">Transferase</keyword>
<name>A0A645FR68_9ZZZZ</name>
<evidence type="ECO:0000313" key="1">
    <source>
        <dbReference type="EMBL" id="MPN14673.1"/>
    </source>
</evidence>
<dbReference type="InterPro" id="IPR004381">
    <property type="entry name" value="Glycerate_kinase"/>
</dbReference>
<comment type="caution">
    <text evidence="1">The sequence shown here is derived from an EMBL/GenBank/DDBJ whole genome shotgun (WGS) entry which is preliminary data.</text>
</comment>
<dbReference type="NCBIfam" id="TIGR00045">
    <property type="entry name" value="glycerate kinase"/>
    <property type="match status" value="1"/>
</dbReference>
<dbReference type="InterPro" id="IPR018193">
    <property type="entry name" value="Glyc_kinase_flavodox-like_fold"/>
</dbReference>
<dbReference type="PANTHER" id="PTHR21599:SF0">
    <property type="entry name" value="GLYCERATE KINASE"/>
    <property type="match status" value="1"/>
</dbReference>
<dbReference type="PANTHER" id="PTHR21599">
    <property type="entry name" value="GLYCERATE KINASE"/>
    <property type="match status" value="1"/>
</dbReference>
<dbReference type="Pfam" id="PF02595">
    <property type="entry name" value="Gly_kinase"/>
    <property type="match status" value="1"/>
</dbReference>
<gene>
    <name evidence="1" type="primary">glxK_11</name>
    <name evidence="1" type="ORF">SDC9_162000</name>
</gene>
<dbReference type="Gene3D" id="3.90.1510.10">
    <property type="entry name" value="Glycerate kinase, domain 2"/>
    <property type="match status" value="1"/>
</dbReference>
<dbReference type="GO" id="GO:0031388">
    <property type="term" value="P:organic acid phosphorylation"/>
    <property type="evidence" value="ECO:0007669"/>
    <property type="project" value="InterPro"/>
</dbReference>